<dbReference type="AlphaFoldDB" id="A0A6P6S0G5"/>
<proteinExistence type="predicted"/>
<sequence length="555" mass="60774">MAVSAWKLWEGCQLLDNIAEGGFCHLYRDVTRAFTPSRVLMLFVPRARKTLFARTELFPGFGNAVLNLRVPFLRVGDLKSKKDKDGDPTRCIRENDCSPATTPESFRSLWRSLRRLLRPLVVVSAVLLSAAVPPAACLEPSSFSAAEGGIAQFPLGLNAFQRALKSSSDSDVAEPVASVSEAPAKVEGGKALTKQIWRAAKPPVVVDCTADDLEEIRQLLLHTPEYPVKYQSYTMRSFSMSPHFFDMCVVAKYLGSTSSDEADTEADEEEDTPRPGGIIGVVAAAEMSAKSANILMVAVHENFRRMGLGEPSQITDHDSGTSSSPGRGPLLSDTMLHVWISQLAPLHLYMSMGFGPTRYIPAYYNTQAVSAGYEMRMPLPYQTPEEAYAKTIERKGQRTPEGDIKNSERTRSKPVQKPLRSLPRYSRCKTSALWCLFALIFASGSELKSLQMSLVEAGSTRNIHGSAGKRRRWFFLYVLAAGVVVSAGGRAEGGQGARLACACAAAEVLCAASQVVDREATPSAREAALHWVHLPAQEWLEKSHNRRETERGGES</sequence>
<name>A0A6P6S0G5_9EIME</name>
<evidence type="ECO:0000313" key="2">
    <source>
        <dbReference type="Proteomes" id="UP000515125"/>
    </source>
</evidence>
<gene>
    <name evidence="3" type="primary">LOC34619569</name>
</gene>
<dbReference type="GeneID" id="34619569"/>
<feature type="region of interest" description="Disordered" evidence="1">
    <location>
        <begin position="309"/>
        <end position="328"/>
    </location>
</feature>
<dbReference type="Gene3D" id="3.40.630.30">
    <property type="match status" value="2"/>
</dbReference>
<evidence type="ECO:0000313" key="3">
    <source>
        <dbReference type="RefSeq" id="XP_026193613.1"/>
    </source>
</evidence>
<dbReference type="SUPFAM" id="SSF55729">
    <property type="entry name" value="Acyl-CoA N-acyltransferases (Nat)"/>
    <property type="match status" value="1"/>
</dbReference>
<protein>
    <submittedName>
        <fullName evidence="3">Uncharacterized protein LOC34619569</fullName>
    </submittedName>
</protein>
<dbReference type="RefSeq" id="XP_026193613.1">
    <property type="nucleotide sequence ID" value="XM_026337828.1"/>
</dbReference>
<dbReference type="Proteomes" id="UP000515125">
    <property type="component" value="Unplaced"/>
</dbReference>
<organism evidence="2 3">
    <name type="scientific">Cyclospora cayetanensis</name>
    <dbReference type="NCBI Taxonomy" id="88456"/>
    <lineage>
        <taxon>Eukaryota</taxon>
        <taxon>Sar</taxon>
        <taxon>Alveolata</taxon>
        <taxon>Apicomplexa</taxon>
        <taxon>Conoidasida</taxon>
        <taxon>Coccidia</taxon>
        <taxon>Eucoccidiorida</taxon>
        <taxon>Eimeriorina</taxon>
        <taxon>Eimeriidae</taxon>
        <taxon>Cyclospora</taxon>
    </lineage>
</organism>
<dbReference type="OrthoDB" id="47374at2759"/>
<dbReference type="CDD" id="cd04301">
    <property type="entry name" value="NAT_SF"/>
    <property type="match status" value="1"/>
</dbReference>
<keyword evidence="2" id="KW-1185">Reference proteome</keyword>
<feature type="compositionally biased region" description="Basic and acidic residues" evidence="1">
    <location>
        <begin position="392"/>
        <end position="411"/>
    </location>
</feature>
<reference evidence="3" key="1">
    <citation type="submission" date="2025-08" db="UniProtKB">
        <authorList>
            <consortium name="RefSeq"/>
        </authorList>
    </citation>
    <scope>IDENTIFICATION</scope>
</reference>
<accession>A0A6P6S0G5</accession>
<dbReference type="InterPro" id="IPR016181">
    <property type="entry name" value="Acyl_CoA_acyltransferase"/>
</dbReference>
<evidence type="ECO:0000256" key="1">
    <source>
        <dbReference type="SAM" id="MobiDB-lite"/>
    </source>
</evidence>
<feature type="region of interest" description="Disordered" evidence="1">
    <location>
        <begin position="392"/>
        <end position="418"/>
    </location>
</feature>
<feature type="compositionally biased region" description="Basic and acidic residues" evidence="1">
    <location>
        <begin position="81"/>
        <end position="96"/>
    </location>
</feature>
<feature type="region of interest" description="Disordered" evidence="1">
    <location>
        <begin position="81"/>
        <end position="103"/>
    </location>
</feature>